<protein>
    <submittedName>
        <fullName evidence="1">Uncharacterized protein</fullName>
    </submittedName>
</protein>
<gene>
    <name evidence="1" type="ordered locus">LFE_0452</name>
</gene>
<reference evidence="1 2" key="1">
    <citation type="journal article" date="2012" name="J. Bacteriol.">
        <title>Complete Genome Sequence of Leptospirillum ferrooxidans Strain C2-3, Isolated from a Fresh Volcanic Ash Deposit on the Island of Miyake, Japan.</title>
        <authorList>
            <person name="Fujimura R."/>
            <person name="Sato Y."/>
            <person name="Nishizawa T."/>
            <person name="Oshima K."/>
            <person name="Kim S.-W."/>
            <person name="Hattori M."/>
            <person name="Kamijo T."/>
            <person name="Ohta H."/>
        </authorList>
    </citation>
    <scope>NUCLEOTIDE SEQUENCE [LARGE SCALE GENOMIC DNA]</scope>
    <source>
        <strain evidence="1 2">C2-3</strain>
    </source>
</reference>
<dbReference type="AlphaFoldDB" id="I0ILM2"/>
<dbReference type="EMBL" id="AP012342">
    <property type="protein sequence ID" value="BAM06171.1"/>
    <property type="molecule type" value="Genomic_DNA"/>
</dbReference>
<dbReference type="KEGG" id="lfc:LFE_0452"/>
<dbReference type="Proteomes" id="UP000007382">
    <property type="component" value="Chromosome"/>
</dbReference>
<keyword evidence="2" id="KW-1185">Reference proteome</keyword>
<dbReference type="RefSeq" id="WP_014448664.1">
    <property type="nucleotide sequence ID" value="NC_017094.1"/>
</dbReference>
<dbReference type="HOGENOM" id="CLU_2973970_0_0_0"/>
<accession>I0ILM2</accession>
<organism evidence="1 2">
    <name type="scientific">Leptospirillum ferrooxidans (strain C2-3)</name>
    <dbReference type="NCBI Taxonomy" id="1162668"/>
    <lineage>
        <taxon>Bacteria</taxon>
        <taxon>Pseudomonadati</taxon>
        <taxon>Nitrospirota</taxon>
        <taxon>Nitrospiria</taxon>
        <taxon>Nitrospirales</taxon>
        <taxon>Nitrospiraceae</taxon>
        <taxon>Leptospirillum</taxon>
    </lineage>
</organism>
<proteinExistence type="predicted"/>
<evidence type="ECO:0000313" key="2">
    <source>
        <dbReference type="Proteomes" id="UP000007382"/>
    </source>
</evidence>
<sequence length="58" mass="6819">MNPEVLKHFQIKERYGPENGEANEKFKMLGRKHKGSGMRSENGWAVDYPFVPEIEVRR</sequence>
<reference evidence="2" key="2">
    <citation type="submission" date="2012-03" db="EMBL/GenBank/DDBJ databases">
        <title>The complete genome sequence of the pioneer microbe on fresh volcanic deposit, Leptospirillum ferrooxidans strain C2-3.</title>
        <authorList>
            <person name="Fujimura R."/>
            <person name="Sato Y."/>
            <person name="Nishizawa T."/>
            <person name="Nanba K."/>
            <person name="Oshima K."/>
            <person name="Hattori M."/>
            <person name="Kamijo T."/>
            <person name="Ohta H."/>
        </authorList>
    </citation>
    <scope>NUCLEOTIDE SEQUENCE [LARGE SCALE GENOMIC DNA]</scope>
    <source>
        <strain evidence="2">C2-3</strain>
    </source>
</reference>
<evidence type="ECO:0000313" key="1">
    <source>
        <dbReference type="EMBL" id="BAM06171.1"/>
    </source>
</evidence>
<dbReference type="PATRIC" id="fig|1162668.3.peg.531"/>
<name>I0ILM2_LEPFC</name>